<dbReference type="EMBL" id="JACHJB010000001">
    <property type="protein sequence ID" value="MBB6345441.1"/>
    <property type="molecule type" value="Genomic_DNA"/>
</dbReference>
<dbReference type="GO" id="GO:0008233">
    <property type="term" value="F:peptidase activity"/>
    <property type="evidence" value="ECO:0007669"/>
    <property type="project" value="UniProtKB-KW"/>
</dbReference>
<keyword evidence="1" id="KW-0378">Hydrolase</keyword>
<accession>A0A7X0EY92</accession>
<reference evidence="1 2" key="1">
    <citation type="submission" date="2020-08" db="EMBL/GenBank/DDBJ databases">
        <title>Sequencing the genomes of 1000 actinobacteria strains.</title>
        <authorList>
            <person name="Klenk H.-P."/>
        </authorList>
    </citation>
    <scope>NUCLEOTIDE SEQUENCE [LARGE SCALE GENOMIC DNA]</scope>
    <source>
        <strain evidence="1 2">DSM 45913</strain>
    </source>
</reference>
<evidence type="ECO:0000313" key="1">
    <source>
        <dbReference type="EMBL" id="MBB6345441.1"/>
    </source>
</evidence>
<dbReference type="Proteomes" id="UP000583800">
    <property type="component" value="Unassembled WGS sequence"/>
</dbReference>
<keyword evidence="1" id="KW-0645">Protease</keyword>
<comment type="caution">
    <text evidence="1">The sequence shown here is derived from an EMBL/GenBank/DDBJ whole genome shotgun (WGS) entry which is preliminary data.</text>
</comment>
<dbReference type="RefSeq" id="WP_185083387.1">
    <property type="nucleotide sequence ID" value="NZ_JACHJB010000001.1"/>
</dbReference>
<keyword evidence="2" id="KW-1185">Reference proteome</keyword>
<gene>
    <name evidence="1" type="ORF">FHU36_001950</name>
</gene>
<dbReference type="AlphaFoldDB" id="A0A7X0EY92"/>
<evidence type="ECO:0000313" key="2">
    <source>
        <dbReference type="Proteomes" id="UP000583800"/>
    </source>
</evidence>
<dbReference type="GO" id="GO:0006508">
    <property type="term" value="P:proteolysis"/>
    <property type="evidence" value="ECO:0007669"/>
    <property type="project" value="UniProtKB-KW"/>
</dbReference>
<sequence>MLPWYLAYGLGAGLLVPLTAAMLSGMPAGRSGVASGVLNVSREVFGLLGITVLGALLTSRPAPQAAGTTVGSAN</sequence>
<organism evidence="1 2">
    <name type="scientific">Nonomuraea muscovyensis</name>
    <dbReference type="NCBI Taxonomy" id="1124761"/>
    <lineage>
        <taxon>Bacteria</taxon>
        <taxon>Bacillati</taxon>
        <taxon>Actinomycetota</taxon>
        <taxon>Actinomycetes</taxon>
        <taxon>Streptosporangiales</taxon>
        <taxon>Streptosporangiaceae</taxon>
        <taxon>Nonomuraea</taxon>
    </lineage>
</organism>
<name>A0A7X0EY92_9ACTN</name>
<protein>
    <submittedName>
        <fullName evidence="1">Membrane associated rhomboid family serine protease</fullName>
    </submittedName>
</protein>
<proteinExistence type="predicted"/>